<reference evidence="2 3" key="1">
    <citation type="submission" date="2024-04" db="EMBL/GenBank/DDBJ databases">
        <title>Phyllosticta paracitricarpa is synonymous to the EU quarantine fungus P. citricarpa based on phylogenomic analyses.</title>
        <authorList>
            <consortium name="Lawrence Berkeley National Laboratory"/>
            <person name="Van ingen-buijs V.A."/>
            <person name="Van westerhoven A.C."/>
            <person name="Haridas S."/>
            <person name="Skiadas P."/>
            <person name="Martin F."/>
            <person name="Groenewald J.Z."/>
            <person name="Crous P.W."/>
            <person name="Seidl M.F."/>
        </authorList>
    </citation>
    <scope>NUCLEOTIDE SEQUENCE [LARGE SCALE GENOMIC DNA]</scope>
    <source>
        <strain evidence="2 3">CPC 17464</strain>
    </source>
</reference>
<proteinExistence type="predicted"/>
<dbReference type="EMBL" id="JBBPEH010000013">
    <property type="protein sequence ID" value="KAK7531017.1"/>
    <property type="molecule type" value="Genomic_DNA"/>
</dbReference>
<dbReference type="GeneID" id="92026954"/>
<gene>
    <name evidence="1" type="ORF">J3D65DRAFT_146416</name>
    <name evidence="2" type="ORF">J3D65DRAFT_311465</name>
</gene>
<organism evidence="2 3">
    <name type="scientific">Phyllosticta citribraziliensis</name>
    <dbReference type="NCBI Taxonomy" id="989973"/>
    <lineage>
        <taxon>Eukaryota</taxon>
        <taxon>Fungi</taxon>
        <taxon>Dikarya</taxon>
        <taxon>Ascomycota</taxon>
        <taxon>Pezizomycotina</taxon>
        <taxon>Dothideomycetes</taxon>
        <taxon>Dothideomycetes incertae sedis</taxon>
        <taxon>Botryosphaeriales</taxon>
        <taxon>Phyllostictaceae</taxon>
        <taxon>Phyllosticta</taxon>
    </lineage>
</organism>
<evidence type="ECO:0000313" key="2">
    <source>
        <dbReference type="EMBL" id="KAK7538042.1"/>
    </source>
</evidence>
<name>A0ABR1LS82_9PEZI</name>
<dbReference type="EMBL" id="JBBPEH010000005">
    <property type="protein sequence ID" value="KAK7538042.1"/>
    <property type="molecule type" value="Genomic_DNA"/>
</dbReference>
<evidence type="ECO:0000313" key="1">
    <source>
        <dbReference type="EMBL" id="KAK7531017.1"/>
    </source>
</evidence>
<comment type="caution">
    <text evidence="2">The sequence shown here is derived from an EMBL/GenBank/DDBJ whole genome shotgun (WGS) entry which is preliminary data.</text>
</comment>
<accession>A0ABR1LS82</accession>
<sequence length="240" mass="26432">MTSASTTQVRSGSRPGPVQLRLSRFHFSIHHLESCPRLRPKPLHHDRPYPRPSPLNLCQTSLAAHSYHHWQGPHDHGQHRVVCQPRVAVPRGHVRQAAAALAAAVMSPVATTTTTTLRYQPLALRPAHFSALEIWRADSRKNGSCRHPCQPAGVVGFQLRGAASESSAPLRPGSSNKCCYAAQCLVFRASASSLLQLKALRVDCGCVCRVSAYWPRQRGRWRQVAAFAEVGAFRNKEETG</sequence>
<dbReference type="Proteomes" id="UP001360953">
    <property type="component" value="Unassembled WGS sequence"/>
</dbReference>
<keyword evidence="3" id="KW-1185">Reference proteome</keyword>
<dbReference type="RefSeq" id="XP_066651090.1">
    <property type="nucleotide sequence ID" value="XM_066794048.1"/>
</dbReference>
<evidence type="ECO:0000313" key="3">
    <source>
        <dbReference type="Proteomes" id="UP001360953"/>
    </source>
</evidence>
<protein>
    <submittedName>
        <fullName evidence="2">Uncharacterized protein</fullName>
    </submittedName>
</protein>